<dbReference type="PANTHER" id="PTHR30435">
    <property type="entry name" value="FLAGELLAR PROTEIN"/>
    <property type="match status" value="1"/>
</dbReference>
<dbReference type="Proteomes" id="UP000198612">
    <property type="component" value="Unassembled WGS sequence"/>
</dbReference>
<dbReference type="Proteomes" id="UP000199519">
    <property type="component" value="Unassembled WGS sequence"/>
</dbReference>
<dbReference type="GeneID" id="57013623"/>
<protein>
    <recommendedName>
        <fullName evidence="3 6">Flagellar basal body rod protein FlgB</fullName>
    </recommendedName>
</protein>
<accession>A0A1G6S524</accession>
<gene>
    <name evidence="11" type="ORF">BY453_102176</name>
    <name evidence="12" type="ORF">C7954_13416</name>
    <name evidence="7" type="ORF">SAMN04488597_12724</name>
    <name evidence="8" type="ORF">SAMN04488598_1244</name>
    <name evidence="10" type="ORF">SAMN04515652_1244</name>
    <name evidence="9" type="ORF">SAMN04515654_11764</name>
</gene>
<dbReference type="EMBL" id="FOHG01000024">
    <property type="protein sequence ID" value="SET08192.1"/>
    <property type="molecule type" value="Genomic_DNA"/>
</dbReference>
<evidence type="ECO:0000256" key="5">
    <source>
        <dbReference type="ARBA" id="ARBA00024934"/>
    </source>
</evidence>
<evidence type="ECO:0000256" key="2">
    <source>
        <dbReference type="ARBA" id="ARBA00009677"/>
    </source>
</evidence>
<keyword evidence="7" id="KW-0969">Cilium</keyword>
<dbReference type="EMBL" id="SOEF01000034">
    <property type="protein sequence ID" value="TDX38568.1"/>
    <property type="molecule type" value="Genomic_DNA"/>
</dbReference>
<evidence type="ECO:0000313" key="13">
    <source>
        <dbReference type="Proteomes" id="UP000198612"/>
    </source>
</evidence>
<evidence type="ECO:0000256" key="3">
    <source>
        <dbReference type="ARBA" id="ARBA00014376"/>
    </source>
</evidence>
<keyword evidence="7" id="KW-0966">Cell projection</keyword>
<dbReference type="Proteomes" id="UP000198945">
    <property type="component" value="Unassembled WGS sequence"/>
</dbReference>
<dbReference type="NCBIfam" id="TIGR01396">
    <property type="entry name" value="FlgB"/>
    <property type="match status" value="1"/>
</dbReference>
<name>A0A1G6S524_9FIRM</name>
<keyword evidence="7" id="KW-0282">Flagellum</keyword>
<evidence type="ECO:0000313" key="15">
    <source>
        <dbReference type="Proteomes" id="UP000199519"/>
    </source>
</evidence>
<comment type="function">
    <text evidence="5 6">Structural component of flagellum, the bacterial motility apparatus. Part of the rod structure of flagellar basal body.</text>
</comment>
<dbReference type="EMBL" id="FNBJ01000024">
    <property type="protein sequence ID" value="SDF77336.1"/>
    <property type="molecule type" value="Genomic_DNA"/>
</dbReference>
<dbReference type="AlphaFoldDB" id="A0A1G6S524"/>
<comment type="subcellular location">
    <subcellularLocation>
        <location evidence="1 6">Bacterial flagellum basal body</location>
    </subcellularLocation>
</comment>
<evidence type="ECO:0000313" key="14">
    <source>
        <dbReference type="Proteomes" id="UP000198945"/>
    </source>
</evidence>
<dbReference type="Proteomes" id="UP000295758">
    <property type="component" value="Unassembled WGS sequence"/>
</dbReference>
<dbReference type="Proteomes" id="UP000295472">
    <property type="component" value="Unassembled WGS sequence"/>
</dbReference>
<sequence>MSIIKSALDGSVKRSELISNNIANIGTPNYKRQDIDFKSILSKKIDSENSKSISIKTTNEKHIPFRKEYTSQTLNSKNNLSFRNDQNNVDIDHEMAEMAKNSIYYNVMTRRAAGHFSNLNQVINQGGK</sequence>
<evidence type="ECO:0000313" key="17">
    <source>
        <dbReference type="Proteomes" id="UP000295758"/>
    </source>
</evidence>
<evidence type="ECO:0000313" key="10">
    <source>
        <dbReference type="EMBL" id="SET08192.1"/>
    </source>
</evidence>
<evidence type="ECO:0000313" key="7">
    <source>
        <dbReference type="EMBL" id="SDD11275.1"/>
    </source>
</evidence>
<organism evidence="7 18">
    <name type="scientific">Halanaerobium congolense</name>
    <dbReference type="NCBI Taxonomy" id="54121"/>
    <lineage>
        <taxon>Bacteria</taxon>
        <taxon>Bacillati</taxon>
        <taxon>Bacillota</taxon>
        <taxon>Clostridia</taxon>
        <taxon>Halanaerobiales</taxon>
        <taxon>Halanaerobiaceae</taxon>
        <taxon>Halanaerobium</taxon>
    </lineage>
</organism>
<reference evidence="12 16" key="4">
    <citation type="submission" date="2019-03" db="EMBL/GenBank/DDBJ databases">
        <title>Subsurface microbial communities from deep shales in Ohio and West Virginia, USA.</title>
        <authorList>
            <person name="Wrighton K."/>
        </authorList>
    </citation>
    <scope>NUCLEOTIDE SEQUENCE [LARGE SCALE GENOMIC DNA]</scope>
    <source>
        <strain evidence="12 16">DSMZ 11287</strain>
    </source>
</reference>
<reference evidence="11 17" key="3">
    <citation type="submission" date="2019-03" db="EMBL/GenBank/DDBJ databases">
        <title>Deep subsurface shale carbon reservoir microbial communities from Ohio and West Virginia, USA.</title>
        <authorList>
            <person name="Wrighton K."/>
        </authorList>
    </citation>
    <scope>NUCLEOTIDE SEQUENCE [LARGE SCALE GENOMIC DNA]</scope>
    <source>
        <strain evidence="11 17">UTICA-S4D12</strain>
    </source>
</reference>
<evidence type="ECO:0000313" key="9">
    <source>
        <dbReference type="EMBL" id="SDI86214.1"/>
    </source>
</evidence>
<evidence type="ECO:0000313" key="12">
    <source>
        <dbReference type="EMBL" id="TDX38568.1"/>
    </source>
</evidence>
<dbReference type="EMBL" id="FNEH01000017">
    <property type="protein sequence ID" value="SDI86214.1"/>
    <property type="molecule type" value="Genomic_DNA"/>
</dbReference>
<keyword evidence="15" id="KW-1185">Reference proteome</keyword>
<evidence type="ECO:0000313" key="8">
    <source>
        <dbReference type="EMBL" id="SDF77336.1"/>
    </source>
</evidence>
<evidence type="ECO:0000256" key="1">
    <source>
        <dbReference type="ARBA" id="ARBA00004117"/>
    </source>
</evidence>
<dbReference type="EMBL" id="SOAA01000002">
    <property type="protein sequence ID" value="TDS34739.1"/>
    <property type="molecule type" value="Genomic_DNA"/>
</dbReference>
<dbReference type="GO" id="GO:0071978">
    <property type="term" value="P:bacterial-type flagellum-dependent swarming motility"/>
    <property type="evidence" value="ECO:0007669"/>
    <property type="project" value="TreeGrafter"/>
</dbReference>
<dbReference type="RefSeq" id="WP_243734137.1">
    <property type="nucleotide sequence ID" value="NZ_FNBJ01000024.1"/>
</dbReference>
<evidence type="ECO:0000313" key="18">
    <source>
        <dbReference type="Proteomes" id="UP000324896"/>
    </source>
</evidence>
<keyword evidence="4 6" id="KW-0975">Bacterial flagellum</keyword>
<dbReference type="EMBL" id="FMYT01000027">
    <property type="protein sequence ID" value="SDD11275.1"/>
    <property type="molecule type" value="Genomic_DNA"/>
</dbReference>
<dbReference type="PANTHER" id="PTHR30435:SF12">
    <property type="entry name" value="FLAGELLAR BASAL BODY ROD PROTEIN FLGB"/>
    <property type="match status" value="1"/>
</dbReference>
<evidence type="ECO:0000313" key="11">
    <source>
        <dbReference type="EMBL" id="TDS34739.1"/>
    </source>
</evidence>
<comment type="subunit">
    <text evidence="6">The basal body constitutes a major portion of the flagellar organelle and consists of a number of rings mounted on a central rod.</text>
</comment>
<evidence type="ECO:0000313" key="16">
    <source>
        <dbReference type="Proteomes" id="UP000295472"/>
    </source>
</evidence>
<dbReference type="GO" id="GO:0030694">
    <property type="term" value="C:bacterial-type flagellum basal body, rod"/>
    <property type="evidence" value="ECO:0007669"/>
    <property type="project" value="InterPro"/>
</dbReference>
<reference evidence="13 15" key="2">
    <citation type="submission" date="2016-10" db="EMBL/GenBank/DDBJ databases">
        <authorList>
            <person name="Varghese N."/>
            <person name="Submissions S."/>
        </authorList>
    </citation>
    <scope>NUCLEOTIDE SEQUENCE [LARGE SCALE GENOMIC DNA]</scope>
    <source>
        <strain evidence="7 18">WG10</strain>
        <strain evidence="8 15">WG2</strain>
        <strain evidence="10 13">WG5</strain>
    </source>
</reference>
<proteinExistence type="inferred from homology"/>
<dbReference type="PIRSF" id="PIRSF002889">
    <property type="entry name" value="Rod_FlgB"/>
    <property type="match status" value="1"/>
</dbReference>
<reference evidence="9 14" key="1">
    <citation type="submission" date="2016-10" db="EMBL/GenBank/DDBJ databases">
        <authorList>
            <person name="de Groot N.N."/>
        </authorList>
    </citation>
    <scope>NUCLEOTIDE SEQUENCE [LARGE SCALE GENOMIC DNA]</scope>
    <source>
        <strain evidence="9 14">WG7</strain>
    </source>
</reference>
<evidence type="ECO:0000256" key="4">
    <source>
        <dbReference type="ARBA" id="ARBA00023143"/>
    </source>
</evidence>
<dbReference type="InterPro" id="IPR006300">
    <property type="entry name" value="FlgB"/>
</dbReference>
<comment type="similarity">
    <text evidence="2 6">Belongs to the flagella basal body rod proteins family.</text>
</comment>
<dbReference type="Proteomes" id="UP000324896">
    <property type="component" value="Unassembled WGS sequence"/>
</dbReference>
<evidence type="ECO:0000256" key="6">
    <source>
        <dbReference type="PIRNR" id="PIRNR002889"/>
    </source>
</evidence>